<dbReference type="Gene3D" id="3.90.550.10">
    <property type="entry name" value="Spore Coat Polysaccharide Biosynthesis Protein SpsA, Chain A"/>
    <property type="match status" value="2"/>
</dbReference>
<evidence type="ECO:0000256" key="1">
    <source>
        <dbReference type="SAM" id="Coils"/>
    </source>
</evidence>
<keyword evidence="1" id="KW-0175">Coiled coil</keyword>
<protein>
    <submittedName>
        <fullName evidence="3">Glycosyltransferase</fullName>
    </submittedName>
</protein>
<dbReference type="RefSeq" id="WP_156547871.1">
    <property type="nucleotide sequence ID" value="NZ_JABAEJ010000004.1"/>
</dbReference>
<dbReference type="CDD" id="cd04184">
    <property type="entry name" value="GT2_RfbC_Mx_like"/>
    <property type="match status" value="1"/>
</dbReference>
<gene>
    <name evidence="3" type="ORF">GOZ95_08060</name>
</gene>
<feature type="coiled-coil region" evidence="1">
    <location>
        <begin position="4"/>
        <end position="41"/>
    </location>
</feature>
<dbReference type="InterPro" id="IPR001173">
    <property type="entry name" value="Glyco_trans_2-like"/>
</dbReference>
<dbReference type="Proteomes" id="UP000436692">
    <property type="component" value="Unassembled WGS sequence"/>
</dbReference>
<dbReference type="EMBL" id="WPHM01000003">
    <property type="protein sequence ID" value="MUZ57414.1"/>
    <property type="molecule type" value="Genomic_DNA"/>
</dbReference>
<dbReference type="InterPro" id="IPR029044">
    <property type="entry name" value="Nucleotide-diphossugar_trans"/>
</dbReference>
<reference evidence="3 4" key="1">
    <citation type="submission" date="2019-12" db="EMBL/GenBank/DDBJ databases">
        <title>Whole-genome sequencing of Allorhizobium vitis.</title>
        <authorList>
            <person name="Gan H.M."/>
            <person name="Szegedi E."/>
            <person name="Burr T."/>
            <person name="Savka M.A."/>
        </authorList>
    </citation>
    <scope>NUCLEOTIDE SEQUENCE [LARGE SCALE GENOMIC DNA]</scope>
    <source>
        <strain evidence="3 4">CG989</strain>
    </source>
</reference>
<evidence type="ECO:0000313" key="4">
    <source>
        <dbReference type="Proteomes" id="UP000436692"/>
    </source>
</evidence>
<feature type="domain" description="Glycosyltransferase 2-like" evidence="2">
    <location>
        <begin position="273"/>
        <end position="385"/>
    </location>
</feature>
<sequence>MKKEDKIETILAELEKNRNELDNLNSNIRELDNQLRILNSRLNRNIFSHIIKKISFRIDAMRFGRSPELFDEKWYNITYPDAANAGFDPWVHFKKYGEKEGRDPNPLFSTKYYLDAYEDVRKKGTSPLTHYIMYGAKENRNPHSFFDASWYLDTYTDVKKTGMNPLLHFLRYGIEEGRMPNSVFDSEWYLKLRPDIKAANISPIQHYVYYGMKEGQAWRPTASERADTYISFNADKNTFSISLNRTPYTYIPLRPAKSTQEFIRTNSRHIKFSVIVPVYNTPEGLLDKAYESVRRQWYGNWELLFIDDYSTDDRVSSDLTRISGTDSRVSVIKTTSNQGIAGATNVGISASSGDYIVFLDHDDELTSDCLYELAKRIHETKAEFLYSDEDKIDERGNFVQPFFKPDWSPDTLMATMYTCHVSCVKRSLAISAGPLDRNLDGAQDWDFILKVSEKASKIEHIAKVLYHWRIIPNSIAADLNAKPKAVEHGKIARTNALSRRHQRGSMQHVDELPNHYTPVYIPMPGTLVSIIIPTKNNFVYLSKCISSILDVTNYKSFEIIVVNNGSSDEKTLKYLEEINQNSSITVLTHDIPFNFSELCNFGASKSSGEVYVFLNDDTEILKSNWLDQITGQAQLKHTGAVGAKLIYGEESSIQHNGILNLQPGPCHAFSRQAPDFPGYFGRSVLPYNWIAVTGALMAIEKSKFWKVDGFDEGFPVAYNDIDLCFRLKKAGFYNVNLPFIQLIHHESVSRGIDHQNLEKFERLKREKHKLYNKHPDLFQHDPYYNVNMHPFDVQFDLTTKWRQF</sequence>
<evidence type="ECO:0000259" key="2">
    <source>
        <dbReference type="Pfam" id="PF00535"/>
    </source>
</evidence>
<proteinExistence type="predicted"/>
<comment type="caution">
    <text evidence="3">The sequence shown here is derived from an EMBL/GenBank/DDBJ whole genome shotgun (WGS) entry which is preliminary data.</text>
</comment>
<name>A0AAE5AVC6_AGRVI</name>
<dbReference type="PANTHER" id="PTHR43179:SF7">
    <property type="entry name" value="RHAMNOSYLTRANSFERASE WBBL"/>
    <property type="match status" value="1"/>
</dbReference>
<feature type="domain" description="Glycosyltransferase 2-like" evidence="2">
    <location>
        <begin position="529"/>
        <end position="706"/>
    </location>
</feature>
<dbReference type="SUPFAM" id="SSF53448">
    <property type="entry name" value="Nucleotide-diphospho-sugar transferases"/>
    <property type="match status" value="2"/>
</dbReference>
<dbReference type="PANTHER" id="PTHR43179">
    <property type="entry name" value="RHAMNOSYLTRANSFERASE WBBL"/>
    <property type="match status" value="1"/>
</dbReference>
<organism evidence="3 4">
    <name type="scientific">Agrobacterium vitis</name>
    <name type="common">Rhizobium vitis</name>
    <dbReference type="NCBI Taxonomy" id="373"/>
    <lineage>
        <taxon>Bacteria</taxon>
        <taxon>Pseudomonadati</taxon>
        <taxon>Pseudomonadota</taxon>
        <taxon>Alphaproteobacteria</taxon>
        <taxon>Hyphomicrobiales</taxon>
        <taxon>Rhizobiaceae</taxon>
        <taxon>Rhizobium/Agrobacterium group</taxon>
        <taxon>Agrobacterium</taxon>
    </lineage>
</organism>
<dbReference type="Pfam" id="PF00535">
    <property type="entry name" value="Glycos_transf_2"/>
    <property type="match status" value="2"/>
</dbReference>
<dbReference type="AlphaFoldDB" id="A0AAE5AVC6"/>
<evidence type="ECO:0000313" key="3">
    <source>
        <dbReference type="EMBL" id="MUZ57414.1"/>
    </source>
</evidence>
<dbReference type="GO" id="GO:0016757">
    <property type="term" value="F:glycosyltransferase activity"/>
    <property type="evidence" value="ECO:0007669"/>
    <property type="project" value="UniProtKB-KW"/>
</dbReference>
<accession>A0AAE5AVC6</accession>